<dbReference type="PROSITE" id="PS51257">
    <property type="entry name" value="PROKAR_LIPOPROTEIN"/>
    <property type="match status" value="1"/>
</dbReference>
<feature type="domain" description="IPT/TIG" evidence="2">
    <location>
        <begin position="46"/>
        <end position="110"/>
    </location>
</feature>
<reference evidence="3 4" key="1">
    <citation type="journal article" date="2019" name="Nat. Med.">
        <title>A library of human gut bacterial isolates paired with longitudinal multiomics data enables mechanistic microbiome research.</title>
        <authorList>
            <person name="Poyet M."/>
            <person name="Groussin M."/>
            <person name="Gibbons S.M."/>
            <person name="Avila-Pacheco J."/>
            <person name="Jiang X."/>
            <person name="Kearney S.M."/>
            <person name="Perrotta A.R."/>
            <person name="Berdy B."/>
            <person name="Zhao S."/>
            <person name="Lieberman T.D."/>
            <person name="Swanson P.K."/>
            <person name="Smith M."/>
            <person name="Roesemann S."/>
            <person name="Alexander J.E."/>
            <person name="Rich S.A."/>
            <person name="Livny J."/>
            <person name="Vlamakis H."/>
            <person name="Clish C."/>
            <person name="Bullock K."/>
            <person name="Deik A."/>
            <person name="Scott J."/>
            <person name="Pierce K.A."/>
            <person name="Xavier R.J."/>
            <person name="Alm E.J."/>
        </authorList>
    </citation>
    <scope>NUCLEOTIDE SEQUENCE [LARGE SCALE GENOMIC DNA]</scope>
    <source>
        <strain evidence="3 4">BIOML-A134</strain>
    </source>
</reference>
<dbReference type="InterPro" id="IPR011042">
    <property type="entry name" value="6-blade_b-propeller_TolB-like"/>
</dbReference>
<dbReference type="Gene3D" id="2.60.40.10">
    <property type="entry name" value="Immunoglobulins"/>
    <property type="match status" value="1"/>
</dbReference>
<organism evidence="3 4">
    <name type="scientific">Bacteroides ovatus</name>
    <dbReference type="NCBI Taxonomy" id="28116"/>
    <lineage>
        <taxon>Bacteria</taxon>
        <taxon>Pseudomonadati</taxon>
        <taxon>Bacteroidota</taxon>
        <taxon>Bacteroidia</taxon>
        <taxon>Bacteroidales</taxon>
        <taxon>Bacteroidaceae</taxon>
        <taxon>Bacteroides</taxon>
    </lineage>
</organism>
<dbReference type="InterPro" id="IPR002909">
    <property type="entry name" value="IPT_dom"/>
</dbReference>
<gene>
    <name evidence="3" type="ORF">F3D66_01880</name>
</gene>
<evidence type="ECO:0000313" key="3">
    <source>
        <dbReference type="EMBL" id="KAA4104100.1"/>
    </source>
</evidence>
<sequence>MKEEKCWKSLHGCLCAAVLALFTFGFASCKDDDLKGGFDPSKPIVVTDFMPKEAGYGNNLMVYGDNFGNDVSKINVTVGGKQANVISVKNDALYCVVPKGAYGDEVEVSACDDEGEEIAYGVAEAKFTYKKQWLVTTIAGQRFEDWNDAKEAEGSFDNCGYMEGISWFAFDPKSNFDIMYISSAALGPVRKVNFANETVEFLSHISYSTERPTIITWTPDENQDMIVTRDLSSPGNINIVYSRASGFTTKVDLESTLGKLQSGNAAMIHPDGQLYYTAYYTQDIYRYDFATKVTSIASKHVKTKENLRFVLHPSGKYAYMMRLYYSGNNSGYIARLDYDDEAKTFGTPYIVAGSDGSAGYADGVGSTVRMRGPGQGVFVKNPDYAGEEDEYDFYFTDDYNNCVRVLTPTGRVYTFAGRGNDIAAGGYADGALRTEARFDRPWAIAYDEKRGCFYVGERNNKVIRKIALEE</sequence>
<dbReference type="AlphaFoldDB" id="A0A5M5DEB0"/>
<dbReference type="SUPFAM" id="SSF75011">
    <property type="entry name" value="3-carboxy-cis,cis-mucoante lactonizing enzyme"/>
    <property type="match status" value="1"/>
</dbReference>
<protein>
    <submittedName>
        <fullName evidence="3">Phospholipase</fullName>
    </submittedName>
</protein>
<evidence type="ECO:0000256" key="1">
    <source>
        <dbReference type="SAM" id="SignalP"/>
    </source>
</evidence>
<feature type="signal peptide" evidence="1">
    <location>
        <begin position="1"/>
        <end position="27"/>
    </location>
</feature>
<dbReference type="Proteomes" id="UP000473905">
    <property type="component" value="Unassembled WGS sequence"/>
</dbReference>
<dbReference type="PANTHER" id="PTHR13833">
    <property type="match status" value="1"/>
</dbReference>
<name>A0A5M5DEB0_BACOV</name>
<dbReference type="PANTHER" id="PTHR13833:SF71">
    <property type="entry name" value="NHL DOMAIN-CONTAINING PROTEIN"/>
    <property type="match status" value="1"/>
</dbReference>
<evidence type="ECO:0000313" key="4">
    <source>
        <dbReference type="Proteomes" id="UP000473905"/>
    </source>
</evidence>
<dbReference type="SUPFAM" id="SSF81296">
    <property type="entry name" value="E set domains"/>
    <property type="match status" value="1"/>
</dbReference>
<dbReference type="CDD" id="cd00603">
    <property type="entry name" value="IPT_PCSR"/>
    <property type="match status" value="1"/>
</dbReference>
<dbReference type="Pfam" id="PF01833">
    <property type="entry name" value="TIG"/>
    <property type="match status" value="1"/>
</dbReference>
<evidence type="ECO:0000259" key="2">
    <source>
        <dbReference type="Pfam" id="PF01833"/>
    </source>
</evidence>
<accession>A0A5M5DEB0</accession>
<comment type="caution">
    <text evidence="3">The sequence shown here is derived from an EMBL/GenBank/DDBJ whole genome shotgun (WGS) entry which is preliminary data.</text>
</comment>
<dbReference type="RefSeq" id="WP_149944060.1">
    <property type="nucleotide sequence ID" value="NZ_JAVRBI010000001.1"/>
</dbReference>
<keyword evidence="1" id="KW-0732">Signal</keyword>
<feature type="chain" id="PRO_5030132787" evidence="1">
    <location>
        <begin position="28"/>
        <end position="470"/>
    </location>
</feature>
<dbReference type="InterPro" id="IPR013783">
    <property type="entry name" value="Ig-like_fold"/>
</dbReference>
<keyword evidence="4" id="KW-1185">Reference proteome</keyword>
<dbReference type="EMBL" id="VWKB01000002">
    <property type="protein sequence ID" value="KAA4104100.1"/>
    <property type="molecule type" value="Genomic_DNA"/>
</dbReference>
<proteinExistence type="predicted"/>
<dbReference type="InterPro" id="IPR014756">
    <property type="entry name" value="Ig_E-set"/>
</dbReference>
<dbReference type="Gene3D" id="2.120.10.30">
    <property type="entry name" value="TolB, C-terminal domain"/>
    <property type="match status" value="1"/>
</dbReference>